<feature type="transmembrane region" description="Helical" evidence="1">
    <location>
        <begin position="87"/>
        <end position="106"/>
    </location>
</feature>
<dbReference type="EMBL" id="PGFH01000002">
    <property type="protein sequence ID" value="PJJ78379.1"/>
    <property type="molecule type" value="Genomic_DNA"/>
</dbReference>
<keyword evidence="3" id="KW-1185">Reference proteome</keyword>
<feature type="transmembrane region" description="Helical" evidence="1">
    <location>
        <begin position="158"/>
        <end position="180"/>
    </location>
</feature>
<evidence type="ECO:0000313" key="2">
    <source>
        <dbReference type="EMBL" id="PJJ78379.1"/>
    </source>
</evidence>
<accession>A0A2M9D2H1</accession>
<feature type="transmembrane region" description="Helical" evidence="1">
    <location>
        <begin position="57"/>
        <end position="75"/>
    </location>
</feature>
<comment type="caution">
    <text evidence="2">The sequence shown here is derived from an EMBL/GenBank/DDBJ whole genome shotgun (WGS) entry which is preliminary data.</text>
</comment>
<keyword evidence="1" id="KW-0812">Transmembrane</keyword>
<proteinExistence type="predicted"/>
<dbReference type="Proteomes" id="UP000231742">
    <property type="component" value="Unassembled WGS sequence"/>
</dbReference>
<keyword evidence="1" id="KW-1133">Transmembrane helix</keyword>
<sequence length="487" mass="52255">MILEVVFLLSMVLGGSALIQVAGARGLGVPVLGAVAGLALYLCIGALQVLTPITTTPLLTMILTAAIPSALWSWRRFRGAVLPVRPLWAGIIVAGVVAAVALFRALPQVAWSYDSLQYLLNGSLIANNSITIATSGLLPKRLIGVPELHAAANLGGEYYVQSITPLISVLVLALLSWMLWESLATRLNKRALLLLIVGGALFLVSMNRFVFHAFYLNGHLLFALLMLVIVGGGWMLVSTESVSKPALITAMALSIGAVVFVRAESPILVFLVLLPVIVDRSVSLLHKSILLAVLGAATIAWQMFMAAVYRADGLAVEFSVWGLLAFGVLMLAAIPLLRWNLLMKRGRVLLLLAEVLLWVALIVLALREPLILRESLSATFQNVVMGAGSWGVSLILLVVLLVVASFVAVPHSVNLRFPLTSFVPLGFLLAYLRDAAYRVGDGDSLNRMWIQLVPVALFYVLIALGVGQWRRSSAVSHAKPSSVANEA</sequence>
<feature type="transmembrane region" description="Helical" evidence="1">
    <location>
        <begin position="192"/>
        <end position="214"/>
    </location>
</feature>
<feature type="transmembrane region" description="Helical" evidence="1">
    <location>
        <begin position="27"/>
        <end position="50"/>
    </location>
</feature>
<evidence type="ECO:0000256" key="1">
    <source>
        <dbReference type="SAM" id="Phobius"/>
    </source>
</evidence>
<name>A0A2M9D2H1_9MICO</name>
<dbReference type="AlphaFoldDB" id="A0A2M9D2H1"/>
<evidence type="ECO:0000313" key="3">
    <source>
        <dbReference type="Proteomes" id="UP000231742"/>
    </source>
</evidence>
<feature type="transmembrane region" description="Helical" evidence="1">
    <location>
        <begin position="220"/>
        <end position="237"/>
    </location>
</feature>
<feature type="transmembrane region" description="Helical" evidence="1">
    <location>
        <begin position="415"/>
        <end position="432"/>
    </location>
</feature>
<keyword evidence="1" id="KW-0472">Membrane</keyword>
<feature type="transmembrane region" description="Helical" evidence="1">
    <location>
        <begin position="448"/>
        <end position="467"/>
    </location>
</feature>
<feature type="transmembrane region" description="Helical" evidence="1">
    <location>
        <begin position="387"/>
        <end position="408"/>
    </location>
</feature>
<feature type="transmembrane region" description="Helical" evidence="1">
    <location>
        <begin position="289"/>
        <end position="309"/>
    </location>
</feature>
<feature type="transmembrane region" description="Helical" evidence="1">
    <location>
        <begin position="348"/>
        <end position="367"/>
    </location>
</feature>
<feature type="transmembrane region" description="Helical" evidence="1">
    <location>
        <begin position="321"/>
        <end position="341"/>
    </location>
</feature>
<gene>
    <name evidence="2" type="ORF">CLV85_1949</name>
</gene>
<protein>
    <submittedName>
        <fullName evidence="2">Uncharacterized protein</fullName>
    </submittedName>
</protein>
<feature type="transmembrane region" description="Helical" evidence="1">
    <location>
        <begin position="118"/>
        <end position="138"/>
    </location>
</feature>
<organism evidence="2 3">
    <name type="scientific">Salinibacterium amurskyense</name>
    <dbReference type="NCBI Taxonomy" id="205941"/>
    <lineage>
        <taxon>Bacteria</taxon>
        <taxon>Bacillati</taxon>
        <taxon>Actinomycetota</taxon>
        <taxon>Actinomycetes</taxon>
        <taxon>Micrococcales</taxon>
        <taxon>Microbacteriaceae</taxon>
        <taxon>Salinibacterium</taxon>
    </lineage>
</organism>
<reference evidence="2 3" key="1">
    <citation type="submission" date="2017-11" db="EMBL/GenBank/DDBJ databases">
        <title>Genomic Encyclopedia of Archaeal and Bacterial Type Strains, Phase II (KMG-II): From Individual Species to Whole Genera.</title>
        <authorList>
            <person name="Goeker M."/>
        </authorList>
    </citation>
    <scope>NUCLEOTIDE SEQUENCE [LARGE SCALE GENOMIC DNA]</scope>
    <source>
        <strain evidence="2 3">DSM 16400</strain>
    </source>
</reference>
<dbReference type="RefSeq" id="WP_100389427.1">
    <property type="nucleotide sequence ID" value="NZ_BMZU01000002.1"/>
</dbReference>
<dbReference type="OrthoDB" id="8448622at2"/>